<keyword evidence="1" id="KW-0472">Membrane</keyword>
<name>A0AAQ4CQ00_9CREN</name>
<dbReference type="Proteomes" id="UP001319921">
    <property type="component" value="Chromosome"/>
</dbReference>
<keyword evidence="3" id="KW-1185">Reference proteome</keyword>
<dbReference type="KEGG" id="scas:SACC_08980"/>
<proteinExistence type="predicted"/>
<dbReference type="EMBL" id="AP025226">
    <property type="protein sequence ID" value="BDB97881.1"/>
    <property type="molecule type" value="Genomic_DNA"/>
</dbReference>
<dbReference type="RefSeq" id="WP_229571846.1">
    <property type="nucleotide sequence ID" value="NZ_AP025226.1"/>
</dbReference>
<keyword evidence="1" id="KW-1133">Transmembrane helix</keyword>
<keyword evidence="1" id="KW-0812">Transmembrane</keyword>
<evidence type="ECO:0000313" key="3">
    <source>
        <dbReference type="Proteomes" id="UP001319921"/>
    </source>
</evidence>
<protein>
    <submittedName>
        <fullName evidence="2">Uncharacterized protein</fullName>
    </submittedName>
</protein>
<evidence type="ECO:0000256" key="1">
    <source>
        <dbReference type="SAM" id="Phobius"/>
    </source>
</evidence>
<sequence length="111" mass="13186">MFSLVTYLVFGKPKIRRVKIWNNGVNDQEEYTAFAMSNNIRLMLRKILKTEENIYLPSYGIDIFWEYIYKFSRGARDFGEKFGRALINSSISWYIMYIIIVLIIISLIIII</sequence>
<feature type="transmembrane region" description="Helical" evidence="1">
    <location>
        <begin position="91"/>
        <end position="110"/>
    </location>
</feature>
<gene>
    <name evidence="2" type="ORF">SACC_08980</name>
</gene>
<dbReference type="AlphaFoldDB" id="A0AAQ4CQ00"/>
<reference evidence="2 3" key="1">
    <citation type="journal article" date="2022" name="Microbiol. Resour. Announc.">
        <title>Complete Genome Sequence of the Hyperthermophilic and Acidophilic Archaeon Saccharolobus caldissimus Strain HS-3T.</title>
        <authorList>
            <person name="Sakai H.D."/>
            <person name="Kurosawa N."/>
        </authorList>
    </citation>
    <scope>NUCLEOTIDE SEQUENCE [LARGE SCALE GENOMIC DNA]</scope>
    <source>
        <strain evidence="2 3">JCM32116</strain>
    </source>
</reference>
<organism evidence="2 3">
    <name type="scientific">Saccharolobus caldissimus</name>
    <dbReference type="NCBI Taxonomy" id="1702097"/>
    <lineage>
        <taxon>Archaea</taxon>
        <taxon>Thermoproteota</taxon>
        <taxon>Thermoprotei</taxon>
        <taxon>Sulfolobales</taxon>
        <taxon>Sulfolobaceae</taxon>
        <taxon>Saccharolobus</taxon>
    </lineage>
</organism>
<accession>A0AAQ4CQ00</accession>
<dbReference type="GeneID" id="68865642"/>
<evidence type="ECO:0000313" key="2">
    <source>
        <dbReference type="EMBL" id="BDB97881.1"/>
    </source>
</evidence>